<dbReference type="AlphaFoldDB" id="H1CZ24"/>
<gene>
    <name evidence="1" type="ORF">HMPREF9453_00612</name>
</gene>
<dbReference type="HOGENOM" id="CLU_3396218_0_0_9"/>
<name>H1CZ24_9FIRM</name>
<evidence type="ECO:0000313" key="2">
    <source>
        <dbReference type="Proteomes" id="UP000003277"/>
    </source>
</evidence>
<organism evidence="1 2">
    <name type="scientific">Dialister succinatiphilus YIT 11850</name>
    <dbReference type="NCBI Taxonomy" id="742743"/>
    <lineage>
        <taxon>Bacteria</taxon>
        <taxon>Bacillati</taxon>
        <taxon>Bacillota</taxon>
        <taxon>Negativicutes</taxon>
        <taxon>Veillonellales</taxon>
        <taxon>Veillonellaceae</taxon>
        <taxon>Dialister</taxon>
    </lineage>
</organism>
<accession>H1CZ24</accession>
<proteinExistence type="predicted"/>
<dbReference type="EMBL" id="ADLT01000015">
    <property type="protein sequence ID" value="EHO63595.1"/>
    <property type="molecule type" value="Genomic_DNA"/>
</dbReference>
<protein>
    <submittedName>
        <fullName evidence="1">Uncharacterized protein</fullName>
    </submittedName>
</protein>
<keyword evidence="2" id="KW-1185">Reference proteome</keyword>
<reference evidence="1 2" key="1">
    <citation type="submission" date="2011-11" db="EMBL/GenBank/DDBJ databases">
        <title>The Genome Sequence of Dialister succinatiphilus YIT 11850.</title>
        <authorList>
            <consortium name="The Broad Institute Genome Sequencing Platform"/>
            <person name="Earl A."/>
            <person name="Ward D."/>
            <person name="Feldgarden M."/>
            <person name="Gevers D."/>
            <person name="Morotomi M."/>
            <person name="Young S.K."/>
            <person name="Zeng Q."/>
            <person name="Gargeya S."/>
            <person name="Fitzgerald M."/>
            <person name="Haas B."/>
            <person name="Abouelleil A."/>
            <person name="Alvarado L."/>
            <person name="Arachchi H.M."/>
            <person name="Berlin A."/>
            <person name="Brown A."/>
            <person name="Chapman S.B."/>
            <person name="Dunbar C."/>
            <person name="Gearin G."/>
            <person name="Goldberg J."/>
            <person name="Griggs A."/>
            <person name="Gujja S."/>
            <person name="Heiman D."/>
            <person name="Howarth C."/>
            <person name="Lui A."/>
            <person name="MacDonald P.J.P."/>
            <person name="Montmayeur A."/>
            <person name="Murphy C."/>
            <person name="Neiman D."/>
            <person name="Pearson M."/>
            <person name="Priest M."/>
            <person name="Roberts A."/>
            <person name="Saif S."/>
            <person name="Shea T."/>
            <person name="Sisk P."/>
            <person name="Stolte C."/>
            <person name="Sykes S."/>
            <person name="Wortman J."/>
            <person name="Nusbaum C."/>
            <person name="Birren B."/>
        </authorList>
    </citation>
    <scope>NUCLEOTIDE SEQUENCE [LARGE SCALE GENOMIC DNA]</scope>
    <source>
        <strain evidence="1 2">YIT 11850</strain>
    </source>
</reference>
<evidence type="ECO:0000313" key="1">
    <source>
        <dbReference type="EMBL" id="EHO63595.1"/>
    </source>
</evidence>
<sequence>MECLSAIEKRVKPMLYPKFRFRNLRYMSFSK</sequence>
<comment type="caution">
    <text evidence="1">The sequence shown here is derived from an EMBL/GenBank/DDBJ whole genome shotgun (WGS) entry which is preliminary data.</text>
</comment>
<dbReference type="Proteomes" id="UP000003277">
    <property type="component" value="Unassembled WGS sequence"/>
</dbReference>